<dbReference type="PANTHER" id="PTHR37423:SF2">
    <property type="entry name" value="MEMBRANE-BOUND LYTIC MUREIN TRANSGLYCOSYLASE C"/>
    <property type="match status" value="1"/>
</dbReference>
<evidence type="ECO:0000313" key="5">
    <source>
        <dbReference type="Proteomes" id="UP000195162"/>
    </source>
</evidence>
<dbReference type="Pfam" id="PF01464">
    <property type="entry name" value="SLT"/>
    <property type="match status" value="1"/>
</dbReference>
<dbReference type="Proteomes" id="UP000195162">
    <property type="component" value="Unassembled WGS sequence"/>
</dbReference>
<protein>
    <submittedName>
        <fullName evidence="4">Transglycosylase</fullName>
    </submittedName>
</protein>
<evidence type="ECO:0000256" key="2">
    <source>
        <dbReference type="SAM" id="Phobius"/>
    </source>
</evidence>
<dbReference type="InterPro" id="IPR008258">
    <property type="entry name" value="Transglycosylase_SLT_dom_1"/>
</dbReference>
<gene>
    <name evidence="4" type="ORF">CAT59_05640</name>
</gene>
<evidence type="ECO:0000313" key="4">
    <source>
        <dbReference type="EMBL" id="OTU29333.1"/>
    </source>
</evidence>
<reference evidence="4 5" key="1">
    <citation type="submission" date="2017-05" db="EMBL/GenBank/DDBJ databases">
        <authorList>
            <person name="Song R."/>
            <person name="Chenine A.L."/>
            <person name="Ruprecht R.M."/>
        </authorList>
    </citation>
    <scope>NUCLEOTIDE SEQUENCE [LARGE SCALE GENOMIC DNA]</scope>
    <source>
        <strain evidence="4 5">ARLG1955</strain>
    </source>
</reference>
<feature type="transmembrane region" description="Helical" evidence="2">
    <location>
        <begin position="37"/>
        <end position="55"/>
    </location>
</feature>
<feature type="domain" description="Transglycosylase SLT" evidence="3">
    <location>
        <begin position="87"/>
        <end position="191"/>
    </location>
</feature>
<proteinExistence type="inferred from homology"/>
<keyword evidence="2" id="KW-0812">Transmembrane</keyword>
<dbReference type="PANTHER" id="PTHR37423">
    <property type="entry name" value="SOLUBLE LYTIC MUREIN TRANSGLYCOSYLASE-RELATED"/>
    <property type="match status" value="1"/>
</dbReference>
<dbReference type="InterPro" id="IPR023346">
    <property type="entry name" value="Lysozyme-like_dom_sf"/>
</dbReference>
<keyword evidence="2" id="KW-0472">Membrane</keyword>
<name>A0A242U7A0_ACIPI</name>
<evidence type="ECO:0000256" key="1">
    <source>
        <dbReference type="ARBA" id="ARBA00007734"/>
    </source>
</evidence>
<keyword evidence="2" id="KW-1133">Transmembrane helix</keyword>
<accession>A0A242U7A0</accession>
<dbReference type="AlphaFoldDB" id="A0A242U7A0"/>
<evidence type="ECO:0000259" key="3">
    <source>
        <dbReference type="Pfam" id="PF01464"/>
    </source>
</evidence>
<organism evidence="4 5">
    <name type="scientific">Acinetobacter pittii</name>
    <name type="common">Acinetobacter genomosp. 3</name>
    <dbReference type="NCBI Taxonomy" id="48296"/>
    <lineage>
        <taxon>Bacteria</taxon>
        <taxon>Pseudomonadati</taxon>
        <taxon>Pseudomonadota</taxon>
        <taxon>Gammaproteobacteria</taxon>
        <taxon>Moraxellales</taxon>
        <taxon>Moraxellaceae</taxon>
        <taxon>Acinetobacter</taxon>
        <taxon>Acinetobacter calcoaceticus/baumannii complex</taxon>
    </lineage>
</organism>
<comment type="similarity">
    <text evidence="1">Belongs to the transglycosylase Slt family.</text>
</comment>
<dbReference type="Gene3D" id="1.10.530.10">
    <property type="match status" value="1"/>
</dbReference>
<dbReference type="EMBL" id="NGIR01000015">
    <property type="protein sequence ID" value="OTU29333.1"/>
    <property type="molecule type" value="Genomic_DNA"/>
</dbReference>
<dbReference type="SUPFAM" id="SSF53955">
    <property type="entry name" value="Lysozyme-like"/>
    <property type="match status" value="1"/>
</dbReference>
<comment type="caution">
    <text evidence="4">The sequence shown here is derived from an EMBL/GenBank/DDBJ whole genome shotgun (WGS) entry which is preliminary data.</text>
</comment>
<sequence>MPSFHLKFDYWFCILLTSSLAQDHFEPSQLQRFSLKFFIIALMTIITGCTSLGPNSGSFSWRSNKLSSGLQKAYSVPASTANRLSPMIIQSADQYNVPPLLLAAVIRQESSYNSNARSPTGAVGLTQIIPSYWQQTCAGNLYDETTNIQCGAYILNHYYQSADSWFKATAYYNVGPTGYERSFWTRHKAKKYARSVKRHQKTLKSAL</sequence>